<evidence type="ECO:0000256" key="1">
    <source>
        <dbReference type="SAM" id="MobiDB-lite"/>
    </source>
</evidence>
<proteinExistence type="predicted"/>
<dbReference type="Proteomes" id="UP000297595">
    <property type="component" value="Unassembled WGS sequence"/>
</dbReference>
<feature type="region of interest" description="Disordered" evidence="1">
    <location>
        <begin position="187"/>
        <end position="225"/>
    </location>
</feature>
<dbReference type="EMBL" id="SOZJ01000005">
    <property type="protein sequence ID" value="TGJ66029.1"/>
    <property type="molecule type" value="Genomic_DNA"/>
</dbReference>
<reference evidence="2 3" key="1">
    <citation type="submission" date="2019-03" db="EMBL/GenBank/DDBJ databases">
        <title>Nematode-trapping fungi genome.</title>
        <authorList>
            <person name="Vidal-Diez De Ulzurrun G."/>
        </authorList>
    </citation>
    <scope>NUCLEOTIDE SEQUENCE [LARGE SCALE GENOMIC DNA]</scope>
    <source>
        <strain evidence="2 3">TWF154</strain>
    </source>
</reference>
<organism evidence="2 3">
    <name type="scientific">Orbilia oligospora</name>
    <name type="common">Nematode-trapping fungus</name>
    <name type="synonym">Arthrobotrys oligospora</name>
    <dbReference type="NCBI Taxonomy" id="2813651"/>
    <lineage>
        <taxon>Eukaryota</taxon>
        <taxon>Fungi</taxon>
        <taxon>Dikarya</taxon>
        <taxon>Ascomycota</taxon>
        <taxon>Pezizomycotina</taxon>
        <taxon>Orbiliomycetes</taxon>
        <taxon>Orbiliales</taxon>
        <taxon>Orbiliaceae</taxon>
        <taxon>Orbilia</taxon>
    </lineage>
</organism>
<evidence type="ECO:0000313" key="2">
    <source>
        <dbReference type="EMBL" id="TGJ66029.1"/>
    </source>
</evidence>
<gene>
    <name evidence="2" type="ORF">EYR41_007689</name>
</gene>
<dbReference type="AlphaFoldDB" id="A0A7C8KI84"/>
<sequence>MIRRFPRLNGSLDLLTLEDVLSEETLPILHPDPKVAGLQAPRAEDSPVSVLSFVAAPGSAKINSMAFALAAPIGSRGICNENMPPRVSPSCNEPVATRCSYKSSLPVRETLEMDVSMVDGTLRNLPLSDRDYMKPGVSRTSEKLVVVIDSRQVPLARGQALGYTRLDSKSQVSTSPATLVPSVSVKNRKRGNETPVASRRKEEEEEDRVDESEAQKTSEIVPSGLTLRIRQMGTNFSIHGRKETDCG</sequence>
<name>A0A7C8KI84_ORBOL</name>
<protein>
    <submittedName>
        <fullName evidence="2">Uncharacterized protein</fullName>
    </submittedName>
</protein>
<evidence type="ECO:0000313" key="3">
    <source>
        <dbReference type="Proteomes" id="UP000297595"/>
    </source>
</evidence>
<comment type="caution">
    <text evidence="2">The sequence shown here is derived from an EMBL/GenBank/DDBJ whole genome shotgun (WGS) entry which is preliminary data.</text>
</comment>
<accession>A0A7C8KI84</accession>